<proteinExistence type="predicted"/>
<feature type="domain" description="IrrE N-terminal-like" evidence="1">
    <location>
        <begin position="7"/>
        <end position="99"/>
    </location>
</feature>
<sequence>MDAFSTNAGRRPLVFLSQSKDDKARSRFDASHELGHIVLHPDTEPGSKLVEKQAHLFAAEFLMPRDEIIDQLPRRIDWPAFHALKKHWGVSLRALVFRANALGRLSEASYRRANQQLSMWGLPEPNPLGPAESPQLLGLAKELMIESGLDFDAVLAAGRIATDVTEDVIQAGSTERPRLQFE</sequence>
<comment type="caution">
    <text evidence="2">The sequence shown here is derived from an EMBL/GenBank/DDBJ whole genome shotgun (WGS) entry which is preliminary data.</text>
</comment>
<dbReference type="InterPro" id="IPR052345">
    <property type="entry name" value="Rad_response_metalloprotease"/>
</dbReference>
<gene>
    <name evidence="2" type="ORF">N864_16820</name>
</gene>
<organism evidence="2 3">
    <name type="scientific">Intrasporangium chromatireducens Q5-1</name>
    <dbReference type="NCBI Taxonomy" id="584657"/>
    <lineage>
        <taxon>Bacteria</taxon>
        <taxon>Bacillati</taxon>
        <taxon>Actinomycetota</taxon>
        <taxon>Actinomycetes</taxon>
        <taxon>Micrococcales</taxon>
        <taxon>Intrasporangiaceae</taxon>
        <taxon>Intrasporangium</taxon>
    </lineage>
</organism>
<dbReference type="InterPro" id="IPR010359">
    <property type="entry name" value="IrrE_HExxH"/>
</dbReference>
<evidence type="ECO:0000313" key="2">
    <source>
        <dbReference type="EMBL" id="EWT06804.1"/>
    </source>
</evidence>
<protein>
    <recommendedName>
        <fullName evidence="1">IrrE N-terminal-like domain-containing protein</fullName>
    </recommendedName>
</protein>
<accession>W9GSD2</accession>
<evidence type="ECO:0000313" key="3">
    <source>
        <dbReference type="Proteomes" id="UP000019494"/>
    </source>
</evidence>
<reference evidence="3" key="1">
    <citation type="submission" date="2013-08" db="EMBL/GenBank/DDBJ databases">
        <title>Intrasporangium oryzae NRRL B-24470.</title>
        <authorList>
            <person name="Liu H."/>
            <person name="Wang G."/>
        </authorList>
    </citation>
    <scope>NUCLEOTIDE SEQUENCE [LARGE SCALE GENOMIC DNA]</scope>
    <source>
        <strain evidence="3">Q5-1</strain>
    </source>
</reference>
<dbReference type="Pfam" id="PF06114">
    <property type="entry name" value="Peptidase_M78"/>
    <property type="match status" value="1"/>
</dbReference>
<evidence type="ECO:0000259" key="1">
    <source>
        <dbReference type="Pfam" id="PF06114"/>
    </source>
</evidence>
<dbReference type="Gene3D" id="1.10.10.2910">
    <property type="match status" value="1"/>
</dbReference>
<dbReference type="EMBL" id="AWQS01000032">
    <property type="protein sequence ID" value="EWT06804.1"/>
    <property type="molecule type" value="Genomic_DNA"/>
</dbReference>
<dbReference type="PANTHER" id="PTHR43236">
    <property type="entry name" value="ANTITOXIN HIGA1"/>
    <property type="match status" value="1"/>
</dbReference>
<dbReference type="PANTHER" id="PTHR43236:SF1">
    <property type="entry name" value="BLL7220 PROTEIN"/>
    <property type="match status" value="1"/>
</dbReference>
<keyword evidence="3" id="KW-1185">Reference proteome</keyword>
<dbReference type="AlphaFoldDB" id="W9GSD2"/>
<name>W9GSD2_9MICO</name>
<dbReference type="Proteomes" id="UP000019494">
    <property type="component" value="Unassembled WGS sequence"/>
</dbReference>